<dbReference type="AlphaFoldDB" id="A0A7R9MKT4"/>
<protein>
    <submittedName>
        <fullName evidence="1">Uncharacterized protein</fullName>
    </submittedName>
</protein>
<sequence>MSGKYGNKELDEFCHRNQLTANYSTPDEPLDGLGYMTTIRMLNTDGREVASESAFGGTKA</sequence>
<accession>A0A7R9MKT4</accession>
<dbReference type="Proteomes" id="UP000728032">
    <property type="component" value="Unassembled WGS sequence"/>
</dbReference>
<evidence type="ECO:0000313" key="1">
    <source>
        <dbReference type="EMBL" id="CAD7662087.1"/>
    </source>
</evidence>
<keyword evidence="2" id="KW-1185">Reference proteome</keyword>
<gene>
    <name evidence="1" type="ORF">ONB1V03_LOCUS18647</name>
</gene>
<organism evidence="1">
    <name type="scientific">Oppiella nova</name>
    <dbReference type="NCBI Taxonomy" id="334625"/>
    <lineage>
        <taxon>Eukaryota</taxon>
        <taxon>Metazoa</taxon>
        <taxon>Ecdysozoa</taxon>
        <taxon>Arthropoda</taxon>
        <taxon>Chelicerata</taxon>
        <taxon>Arachnida</taxon>
        <taxon>Acari</taxon>
        <taxon>Acariformes</taxon>
        <taxon>Sarcoptiformes</taxon>
        <taxon>Oribatida</taxon>
        <taxon>Brachypylina</taxon>
        <taxon>Oppioidea</taxon>
        <taxon>Oppiidae</taxon>
        <taxon>Oppiella</taxon>
    </lineage>
</organism>
<reference evidence="1" key="1">
    <citation type="submission" date="2020-11" db="EMBL/GenBank/DDBJ databases">
        <authorList>
            <person name="Tran Van P."/>
        </authorList>
    </citation>
    <scope>NUCLEOTIDE SEQUENCE</scope>
</reference>
<evidence type="ECO:0000313" key="2">
    <source>
        <dbReference type="Proteomes" id="UP000728032"/>
    </source>
</evidence>
<feature type="non-terminal residue" evidence="1">
    <location>
        <position position="60"/>
    </location>
</feature>
<dbReference type="EMBL" id="CAJPVJ010026250">
    <property type="protein sequence ID" value="CAG2179223.1"/>
    <property type="molecule type" value="Genomic_DNA"/>
</dbReference>
<name>A0A7R9MKT4_9ACAR</name>
<dbReference type="EMBL" id="OC941075">
    <property type="protein sequence ID" value="CAD7662087.1"/>
    <property type="molecule type" value="Genomic_DNA"/>
</dbReference>
<proteinExistence type="predicted"/>